<dbReference type="Proteomes" id="UP001162992">
    <property type="component" value="Chromosome 10"/>
</dbReference>
<accession>A0ACC2CHM6</accession>
<organism evidence="1 2">
    <name type="scientific">Diphasiastrum complanatum</name>
    <name type="common">Issler's clubmoss</name>
    <name type="synonym">Lycopodium complanatum</name>
    <dbReference type="NCBI Taxonomy" id="34168"/>
    <lineage>
        <taxon>Eukaryota</taxon>
        <taxon>Viridiplantae</taxon>
        <taxon>Streptophyta</taxon>
        <taxon>Embryophyta</taxon>
        <taxon>Tracheophyta</taxon>
        <taxon>Lycopodiopsida</taxon>
        <taxon>Lycopodiales</taxon>
        <taxon>Lycopodiaceae</taxon>
        <taxon>Lycopodioideae</taxon>
        <taxon>Diphasiastrum</taxon>
    </lineage>
</organism>
<reference evidence="2" key="1">
    <citation type="journal article" date="2024" name="Proc. Natl. Acad. Sci. U.S.A.">
        <title>Extraordinary preservation of gene collinearity over three hundred million years revealed in homosporous lycophytes.</title>
        <authorList>
            <person name="Li C."/>
            <person name="Wickell D."/>
            <person name="Kuo L.Y."/>
            <person name="Chen X."/>
            <person name="Nie B."/>
            <person name="Liao X."/>
            <person name="Peng D."/>
            <person name="Ji J."/>
            <person name="Jenkins J."/>
            <person name="Williams M."/>
            <person name="Shu S."/>
            <person name="Plott C."/>
            <person name="Barry K."/>
            <person name="Rajasekar S."/>
            <person name="Grimwood J."/>
            <person name="Han X."/>
            <person name="Sun S."/>
            <person name="Hou Z."/>
            <person name="He W."/>
            <person name="Dai G."/>
            <person name="Sun C."/>
            <person name="Schmutz J."/>
            <person name="Leebens-Mack J.H."/>
            <person name="Li F.W."/>
            <person name="Wang L."/>
        </authorList>
    </citation>
    <scope>NUCLEOTIDE SEQUENCE [LARGE SCALE GENOMIC DNA]</scope>
    <source>
        <strain evidence="2">cv. PW_Plant_1</strain>
    </source>
</reference>
<sequence length="136" mass="15339">MPMKHWSVCRSLAQLIFRRVSLRKLRIMCKLLDWACHDSLFSNSSAELATFSKQRSNFSCSHPPALQRCLSRMLVRTSVLCCLKVQTNLTVPLTGPYAPPTSTCAKGVQKRIQQDLDPDQDAVRSPISFLRVCTQA</sequence>
<evidence type="ECO:0000313" key="1">
    <source>
        <dbReference type="EMBL" id="KAJ7541461.1"/>
    </source>
</evidence>
<evidence type="ECO:0000313" key="2">
    <source>
        <dbReference type="Proteomes" id="UP001162992"/>
    </source>
</evidence>
<protein>
    <submittedName>
        <fullName evidence="1">Uncharacterized protein</fullName>
    </submittedName>
</protein>
<name>A0ACC2CHM6_DIPCM</name>
<dbReference type="EMBL" id="CM055101">
    <property type="protein sequence ID" value="KAJ7541461.1"/>
    <property type="molecule type" value="Genomic_DNA"/>
</dbReference>
<keyword evidence="2" id="KW-1185">Reference proteome</keyword>
<comment type="caution">
    <text evidence="1">The sequence shown here is derived from an EMBL/GenBank/DDBJ whole genome shotgun (WGS) entry which is preliminary data.</text>
</comment>
<proteinExistence type="predicted"/>
<gene>
    <name evidence="1" type="ORF">O6H91_10G060800</name>
</gene>